<organism evidence="3 4">
    <name type="scientific">Lithocarpus litseifolius</name>
    <dbReference type="NCBI Taxonomy" id="425828"/>
    <lineage>
        <taxon>Eukaryota</taxon>
        <taxon>Viridiplantae</taxon>
        <taxon>Streptophyta</taxon>
        <taxon>Embryophyta</taxon>
        <taxon>Tracheophyta</taxon>
        <taxon>Spermatophyta</taxon>
        <taxon>Magnoliopsida</taxon>
        <taxon>eudicotyledons</taxon>
        <taxon>Gunneridae</taxon>
        <taxon>Pentapetalae</taxon>
        <taxon>rosids</taxon>
        <taxon>fabids</taxon>
        <taxon>Fagales</taxon>
        <taxon>Fagaceae</taxon>
        <taxon>Lithocarpus</taxon>
    </lineage>
</organism>
<feature type="domain" description="Retrotransposon gag" evidence="2">
    <location>
        <begin position="136"/>
        <end position="202"/>
    </location>
</feature>
<sequence length="279" mass="32008">MHLHSGRLVTSSEEQSNSKSESSSKSQSSPQSRLNMDPPPQDELRQAIAELTARLGHLEAMYDEANAQNGKNNNRHGPHLRQDHRDNKDNSAKHIKVEALIFDGVRNPQVYNDWVREMEHFFFEWYELSEDKNVRFAKMKFVGRAKLHWDSVVNHLRKTRQPLITLWEDMKAKLNEKYFPVSHPGNLLDQWHDLRQDNSDIDDEIHDPWAAIKLFGPTSDSGTDGQTKFATEGCFLESEFGFGNRKVKISNHKLTRKNVTGDCRDLVQGDAEGLDSDGN</sequence>
<evidence type="ECO:0000313" key="4">
    <source>
        <dbReference type="Proteomes" id="UP001459277"/>
    </source>
</evidence>
<proteinExistence type="predicted"/>
<name>A0AAW2BPV9_9ROSI</name>
<evidence type="ECO:0000259" key="2">
    <source>
        <dbReference type="Pfam" id="PF03732"/>
    </source>
</evidence>
<dbReference type="Proteomes" id="UP001459277">
    <property type="component" value="Unassembled WGS sequence"/>
</dbReference>
<dbReference type="AlphaFoldDB" id="A0AAW2BPV9"/>
<dbReference type="InterPro" id="IPR005162">
    <property type="entry name" value="Retrotrans_gag_dom"/>
</dbReference>
<feature type="region of interest" description="Disordered" evidence="1">
    <location>
        <begin position="1"/>
        <end position="43"/>
    </location>
</feature>
<evidence type="ECO:0000313" key="3">
    <source>
        <dbReference type="EMBL" id="KAK9986070.1"/>
    </source>
</evidence>
<evidence type="ECO:0000256" key="1">
    <source>
        <dbReference type="SAM" id="MobiDB-lite"/>
    </source>
</evidence>
<keyword evidence="4" id="KW-1185">Reference proteome</keyword>
<gene>
    <name evidence="3" type="ORF">SO802_031021</name>
</gene>
<feature type="region of interest" description="Disordered" evidence="1">
    <location>
        <begin position="67"/>
        <end position="87"/>
    </location>
</feature>
<dbReference type="EMBL" id="JAZDWU010000011">
    <property type="protein sequence ID" value="KAK9986070.1"/>
    <property type="molecule type" value="Genomic_DNA"/>
</dbReference>
<accession>A0AAW2BPV9</accession>
<feature type="compositionally biased region" description="Low complexity" evidence="1">
    <location>
        <begin position="11"/>
        <end position="32"/>
    </location>
</feature>
<reference evidence="3 4" key="1">
    <citation type="submission" date="2024-01" db="EMBL/GenBank/DDBJ databases">
        <title>A telomere-to-telomere, gap-free genome of sweet tea (Lithocarpus litseifolius).</title>
        <authorList>
            <person name="Zhou J."/>
        </authorList>
    </citation>
    <scope>NUCLEOTIDE SEQUENCE [LARGE SCALE GENOMIC DNA]</scope>
    <source>
        <strain evidence="3">Zhou-2022a</strain>
        <tissue evidence="3">Leaf</tissue>
    </source>
</reference>
<dbReference type="Pfam" id="PF03732">
    <property type="entry name" value="Retrotrans_gag"/>
    <property type="match status" value="1"/>
</dbReference>
<comment type="caution">
    <text evidence="3">The sequence shown here is derived from an EMBL/GenBank/DDBJ whole genome shotgun (WGS) entry which is preliminary data.</text>
</comment>
<protein>
    <recommendedName>
        <fullName evidence="2">Retrotransposon gag domain-containing protein</fullName>
    </recommendedName>
</protein>